<name>A0A1B8P2L4_HALEL</name>
<evidence type="ECO:0000313" key="2">
    <source>
        <dbReference type="Proteomes" id="UP000092504"/>
    </source>
</evidence>
<dbReference type="Pfam" id="PF14145">
    <property type="entry name" value="YrhK"/>
    <property type="match status" value="1"/>
</dbReference>
<sequence length="106" mass="12383">MSSKINQDSKQKSDVAIFHIGHDELIIRQRYEVLSIANDILIGTWFIIGSIFFFYPSLTFTATWLFLIGSIEMMIRPVIRLTRKVHLSRYRPSVNSHDVVDEGYDY</sequence>
<reference evidence="1 2" key="1">
    <citation type="submission" date="2016-06" db="EMBL/GenBank/DDBJ databases">
        <title>Genome sequence of halotolerant plant growth promoting strain of Halomonas elongata HEK1 isolated from salterns of Rann of Kutch, Gujarat, India.</title>
        <authorList>
            <person name="Gaba S."/>
            <person name="Singh R.N."/>
            <person name="Abrol S."/>
            <person name="Kaushik R."/>
            <person name="Saxena A.K."/>
        </authorList>
    </citation>
    <scope>NUCLEOTIDE SEQUENCE [LARGE SCALE GENOMIC DNA]</scope>
    <source>
        <strain evidence="1 2">HEK1</strain>
    </source>
</reference>
<evidence type="ECO:0000313" key="1">
    <source>
        <dbReference type="EMBL" id="OBX36516.1"/>
    </source>
</evidence>
<comment type="caution">
    <text evidence="1">The sequence shown here is derived from an EMBL/GenBank/DDBJ whole genome shotgun (WGS) entry which is preliminary data.</text>
</comment>
<organism evidence="1 2">
    <name type="scientific">Halomonas elongata</name>
    <dbReference type="NCBI Taxonomy" id="2746"/>
    <lineage>
        <taxon>Bacteria</taxon>
        <taxon>Pseudomonadati</taxon>
        <taxon>Pseudomonadota</taxon>
        <taxon>Gammaproteobacteria</taxon>
        <taxon>Oceanospirillales</taxon>
        <taxon>Halomonadaceae</taxon>
        <taxon>Halomonas</taxon>
    </lineage>
</organism>
<accession>A0A1B8P2L4</accession>
<protein>
    <submittedName>
        <fullName evidence="1">Uncharacterized protein</fullName>
    </submittedName>
</protein>
<gene>
    <name evidence="1" type="ORF">A8U91_00859</name>
</gene>
<proteinExistence type="predicted"/>
<dbReference type="EMBL" id="MAJD01000001">
    <property type="protein sequence ID" value="OBX36516.1"/>
    <property type="molecule type" value="Genomic_DNA"/>
</dbReference>
<dbReference type="RefSeq" id="WP_041602013.1">
    <property type="nucleotide sequence ID" value="NZ_CP087224.1"/>
</dbReference>
<dbReference type="GeneID" id="91009797"/>
<dbReference type="PATRIC" id="fig|2746.7.peg.884"/>
<dbReference type="InterPro" id="IPR025424">
    <property type="entry name" value="YrhK_domain"/>
</dbReference>
<dbReference type="Proteomes" id="UP000092504">
    <property type="component" value="Unassembled WGS sequence"/>
</dbReference>
<dbReference type="AlphaFoldDB" id="A0A1B8P2L4"/>